<dbReference type="SUPFAM" id="SSF46785">
    <property type="entry name" value="Winged helix' DNA-binding domain"/>
    <property type="match status" value="1"/>
</dbReference>
<feature type="domain" description="HRDC" evidence="17">
    <location>
        <begin position="515"/>
        <end position="595"/>
    </location>
</feature>
<dbReference type="InterPro" id="IPR001650">
    <property type="entry name" value="Helicase_C-like"/>
</dbReference>
<protein>
    <recommendedName>
        <fullName evidence="16">DNA helicase RecQ</fullName>
        <ecNumber evidence="16">5.6.2.4</ecNumber>
    </recommendedName>
</protein>
<feature type="domain" description="Helicase C-terminal" evidence="19">
    <location>
        <begin position="215"/>
        <end position="363"/>
    </location>
</feature>
<dbReference type="PROSITE" id="PS51192">
    <property type="entry name" value="HELICASE_ATP_BIND_1"/>
    <property type="match status" value="1"/>
</dbReference>
<keyword evidence="8 20" id="KW-0347">Helicase</keyword>
<dbReference type="PROSITE" id="PS50967">
    <property type="entry name" value="HRDC"/>
    <property type="match status" value="1"/>
</dbReference>
<dbReference type="InterPro" id="IPR032284">
    <property type="entry name" value="RecQ_Zn-bd"/>
</dbReference>
<dbReference type="InterPro" id="IPR014001">
    <property type="entry name" value="Helicase_ATP-bd"/>
</dbReference>
<evidence type="ECO:0000256" key="16">
    <source>
        <dbReference type="NCBIfam" id="TIGR01389"/>
    </source>
</evidence>
<keyword evidence="21" id="KW-1185">Reference proteome</keyword>
<dbReference type="Pfam" id="PF09382">
    <property type="entry name" value="RQC"/>
    <property type="match status" value="1"/>
</dbReference>
<dbReference type="PROSITE" id="PS51194">
    <property type="entry name" value="HELICASE_CTER"/>
    <property type="match status" value="1"/>
</dbReference>
<evidence type="ECO:0000259" key="17">
    <source>
        <dbReference type="PROSITE" id="PS50967"/>
    </source>
</evidence>
<comment type="similarity">
    <text evidence="3">Belongs to the helicase family. RecQ subfamily.</text>
</comment>
<comment type="cofactor">
    <cofactor evidence="1">
        <name>Mg(2+)</name>
        <dbReference type="ChEBI" id="CHEBI:18420"/>
    </cofactor>
</comment>
<evidence type="ECO:0000256" key="5">
    <source>
        <dbReference type="ARBA" id="ARBA00022741"/>
    </source>
</evidence>
<dbReference type="Proteomes" id="UP001597214">
    <property type="component" value="Unassembled WGS sequence"/>
</dbReference>
<evidence type="ECO:0000256" key="7">
    <source>
        <dbReference type="ARBA" id="ARBA00022801"/>
    </source>
</evidence>
<dbReference type="SMART" id="SM00341">
    <property type="entry name" value="HRDC"/>
    <property type="match status" value="1"/>
</dbReference>
<dbReference type="EMBL" id="JBHUEM010000003">
    <property type="protein sequence ID" value="MFD1735494.1"/>
    <property type="molecule type" value="Genomic_DNA"/>
</dbReference>
<name>A0ABW4LJW2_9BACI</name>
<organism evidence="20 21">
    <name type="scientific">Bacillus salitolerans</name>
    <dbReference type="NCBI Taxonomy" id="1437434"/>
    <lineage>
        <taxon>Bacteria</taxon>
        <taxon>Bacillati</taxon>
        <taxon>Bacillota</taxon>
        <taxon>Bacilli</taxon>
        <taxon>Bacillales</taxon>
        <taxon>Bacillaceae</taxon>
        <taxon>Bacillus</taxon>
    </lineage>
</organism>
<evidence type="ECO:0000256" key="15">
    <source>
        <dbReference type="ARBA" id="ARBA00034617"/>
    </source>
</evidence>
<evidence type="ECO:0000256" key="11">
    <source>
        <dbReference type="ARBA" id="ARBA00023125"/>
    </source>
</evidence>
<evidence type="ECO:0000259" key="18">
    <source>
        <dbReference type="PROSITE" id="PS51192"/>
    </source>
</evidence>
<keyword evidence="9" id="KW-0862">Zinc</keyword>
<keyword evidence="12" id="KW-0233">DNA recombination</keyword>
<evidence type="ECO:0000256" key="10">
    <source>
        <dbReference type="ARBA" id="ARBA00022840"/>
    </source>
</evidence>
<keyword evidence="14" id="KW-0413">Isomerase</keyword>
<evidence type="ECO:0000256" key="4">
    <source>
        <dbReference type="ARBA" id="ARBA00022723"/>
    </source>
</evidence>
<keyword evidence="7" id="KW-0378">Hydrolase</keyword>
<dbReference type="InterPro" id="IPR002121">
    <property type="entry name" value="HRDC_dom"/>
</dbReference>
<comment type="caution">
    <text evidence="20">The sequence shown here is derived from an EMBL/GenBank/DDBJ whole genome shotgun (WGS) entry which is preliminary data.</text>
</comment>
<dbReference type="PANTHER" id="PTHR13710:SF105">
    <property type="entry name" value="ATP-DEPENDENT DNA HELICASE Q1"/>
    <property type="match status" value="1"/>
</dbReference>
<dbReference type="EC" id="5.6.2.4" evidence="16"/>
<dbReference type="InterPro" id="IPR010997">
    <property type="entry name" value="HRDC-like_sf"/>
</dbReference>
<evidence type="ECO:0000313" key="20">
    <source>
        <dbReference type="EMBL" id="MFD1735494.1"/>
    </source>
</evidence>
<dbReference type="Gene3D" id="1.10.150.80">
    <property type="entry name" value="HRDC domain"/>
    <property type="match status" value="1"/>
</dbReference>
<dbReference type="InterPro" id="IPR036390">
    <property type="entry name" value="WH_DNA-bd_sf"/>
</dbReference>
<reference evidence="21" key="1">
    <citation type="journal article" date="2019" name="Int. J. Syst. Evol. Microbiol.">
        <title>The Global Catalogue of Microorganisms (GCM) 10K type strain sequencing project: providing services to taxonomists for standard genome sequencing and annotation.</title>
        <authorList>
            <consortium name="The Broad Institute Genomics Platform"/>
            <consortium name="The Broad Institute Genome Sequencing Center for Infectious Disease"/>
            <person name="Wu L."/>
            <person name="Ma J."/>
        </authorList>
    </citation>
    <scope>NUCLEOTIDE SEQUENCE [LARGE SCALE GENOMIC DNA]</scope>
    <source>
        <strain evidence="21">CCUG 49339</strain>
    </source>
</reference>
<keyword evidence="11" id="KW-0238">DNA-binding</keyword>
<keyword evidence="5" id="KW-0547">Nucleotide-binding</keyword>
<dbReference type="Pfam" id="PF00271">
    <property type="entry name" value="Helicase_C"/>
    <property type="match status" value="1"/>
</dbReference>
<dbReference type="NCBIfam" id="TIGR01389">
    <property type="entry name" value="recQ"/>
    <property type="match status" value="1"/>
</dbReference>
<dbReference type="InterPro" id="IPR027417">
    <property type="entry name" value="P-loop_NTPase"/>
</dbReference>
<dbReference type="RefSeq" id="WP_377927059.1">
    <property type="nucleotide sequence ID" value="NZ_JBHUEM010000003.1"/>
</dbReference>
<dbReference type="InterPro" id="IPR006293">
    <property type="entry name" value="DNA_helicase_ATP-dep_RecQ_bac"/>
</dbReference>
<dbReference type="Pfam" id="PF16124">
    <property type="entry name" value="RecQ_Zn_bind"/>
    <property type="match status" value="1"/>
</dbReference>
<dbReference type="SUPFAM" id="SSF47819">
    <property type="entry name" value="HRDC-like"/>
    <property type="match status" value="1"/>
</dbReference>
<gene>
    <name evidence="20" type="primary">recQ</name>
    <name evidence="20" type="ORF">ACFSCX_02855</name>
</gene>
<evidence type="ECO:0000256" key="6">
    <source>
        <dbReference type="ARBA" id="ARBA00022763"/>
    </source>
</evidence>
<dbReference type="Gene3D" id="1.10.10.10">
    <property type="entry name" value="Winged helix-like DNA-binding domain superfamily/Winged helix DNA-binding domain"/>
    <property type="match status" value="1"/>
</dbReference>
<dbReference type="InterPro" id="IPR004589">
    <property type="entry name" value="DNA_helicase_ATP-dep_RecQ"/>
</dbReference>
<accession>A0ABW4LJW2</accession>
<dbReference type="PANTHER" id="PTHR13710">
    <property type="entry name" value="DNA HELICASE RECQ FAMILY MEMBER"/>
    <property type="match status" value="1"/>
</dbReference>
<dbReference type="Pfam" id="PF00270">
    <property type="entry name" value="DEAD"/>
    <property type="match status" value="1"/>
</dbReference>
<dbReference type="InterPro" id="IPR018982">
    <property type="entry name" value="RQC_domain"/>
</dbReference>
<dbReference type="InterPro" id="IPR044876">
    <property type="entry name" value="HRDC_dom_sf"/>
</dbReference>
<dbReference type="Pfam" id="PF00570">
    <property type="entry name" value="HRDC"/>
    <property type="match status" value="1"/>
</dbReference>
<dbReference type="CDD" id="cd18794">
    <property type="entry name" value="SF2_C_RecQ"/>
    <property type="match status" value="1"/>
</dbReference>
<dbReference type="NCBIfam" id="TIGR00614">
    <property type="entry name" value="recQ_fam"/>
    <property type="match status" value="1"/>
</dbReference>
<dbReference type="SMART" id="SM00956">
    <property type="entry name" value="RQC"/>
    <property type="match status" value="1"/>
</dbReference>
<evidence type="ECO:0000256" key="2">
    <source>
        <dbReference type="ARBA" id="ARBA00001947"/>
    </source>
</evidence>
<sequence>MLLEATSVLKKYYGYDSFRKGQAEAIESVIAGENSLVLMPTGGGKSICYQIPGLLAEGTTLVISPLISLMKDQVDSLNSMGIKATFINSSLTQEEVKNRIHAAHNGEFKLIYIAPERFESPQFRSLLQSLNVSIIAVDEAHCISQWGHDFRPSYRTLRLAINELSTKPVIVALTATATNEVIQDICKLLSISDEHIFSTGFKRKNLLFSIEKGVDRTSFITNYVKQHKDKSGIIYASTRKDVESLSNHLQKSGIKVGKYHAGLSDQDRENAQNMFLYDDVHVLVATNAFGMGINKSNVRYVIHYQLPKNIESYYQEAGRAGRDGEESECILCFAPQDIQLQKFLIEQTQLQPDMKKKEYQKLQSMVDYCHTEKCLQDYFIHYFIQDVSDQTCGNCSNCMDEREKVDITKDAQIIFSCIKRMNERFGVTLVAQVLKGSGNKRIKEFGFQQLTTYGLLKNYPEKEITFRIQFLLAEGFLKLSEGQYPTVSLTKRCVPVLRNEEKIFQRSLRQPESVSQINDGLFELLRKVRKEISSIENIPPFVVFSDSTLREMSEICPQNLDDMLEIKGVGEQKLAKYGQRFLDIIVDQIEKHGHQPTKEVVTSVKNMKNEHPSFLETYERYKSGQSLHEIAKGRELKIITIQNHIIQAIEAGKQIDWETEFSIEEEKLILETYDKVGSEKLKPLKDLLPDDIDYFKIKLVLAKQKLGTMTKTLA</sequence>
<keyword evidence="4" id="KW-0479">Metal-binding</keyword>
<dbReference type="CDD" id="cd17920">
    <property type="entry name" value="DEXHc_RecQ"/>
    <property type="match status" value="1"/>
</dbReference>
<dbReference type="InterPro" id="IPR011545">
    <property type="entry name" value="DEAD/DEAH_box_helicase_dom"/>
</dbReference>
<dbReference type="SMART" id="SM00487">
    <property type="entry name" value="DEXDc"/>
    <property type="match status" value="1"/>
</dbReference>
<dbReference type="InterPro" id="IPR036388">
    <property type="entry name" value="WH-like_DNA-bd_sf"/>
</dbReference>
<keyword evidence="13" id="KW-0234">DNA repair</keyword>
<evidence type="ECO:0000256" key="9">
    <source>
        <dbReference type="ARBA" id="ARBA00022833"/>
    </source>
</evidence>
<keyword evidence="6" id="KW-0227">DNA damage</keyword>
<feature type="domain" description="Helicase ATP-binding" evidence="18">
    <location>
        <begin position="26"/>
        <end position="195"/>
    </location>
</feature>
<keyword evidence="10" id="KW-0067">ATP-binding</keyword>
<dbReference type="GO" id="GO:0004386">
    <property type="term" value="F:helicase activity"/>
    <property type="evidence" value="ECO:0007669"/>
    <property type="project" value="UniProtKB-KW"/>
</dbReference>
<evidence type="ECO:0000259" key="19">
    <source>
        <dbReference type="PROSITE" id="PS51194"/>
    </source>
</evidence>
<evidence type="ECO:0000313" key="21">
    <source>
        <dbReference type="Proteomes" id="UP001597214"/>
    </source>
</evidence>
<evidence type="ECO:0000256" key="13">
    <source>
        <dbReference type="ARBA" id="ARBA00023204"/>
    </source>
</evidence>
<dbReference type="Pfam" id="PF14493">
    <property type="entry name" value="HTH_40"/>
    <property type="match status" value="1"/>
</dbReference>
<evidence type="ECO:0000256" key="3">
    <source>
        <dbReference type="ARBA" id="ARBA00005446"/>
    </source>
</evidence>
<proteinExistence type="inferred from homology"/>
<dbReference type="InterPro" id="IPR029491">
    <property type="entry name" value="Helicase_HTH"/>
</dbReference>
<dbReference type="SUPFAM" id="SSF52540">
    <property type="entry name" value="P-loop containing nucleoside triphosphate hydrolases"/>
    <property type="match status" value="1"/>
</dbReference>
<evidence type="ECO:0000256" key="8">
    <source>
        <dbReference type="ARBA" id="ARBA00022806"/>
    </source>
</evidence>
<evidence type="ECO:0000256" key="14">
    <source>
        <dbReference type="ARBA" id="ARBA00023235"/>
    </source>
</evidence>
<evidence type="ECO:0000256" key="1">
    <source>
        <dbReference type="ARBA" id="ARBA00001946"/>
    </source>
</evidence>
<evidence type="ECO:0000256" key="12">
    <source>
        <dbReference type="ARBA" id="ARBA00023172"/>
    </source>
</evidence>
<comment type="cofactor">
    <cofactor evidence="2">
        <name>Zn(2+)</name>
        <dbReference type="ChEBI" id="CHEBI:29105"/>
    </cofactor>
</comment>
<comment type="catalytic activity">
    <reaction evidence="15">
        <text>Couples ATP hydrolysis with the unwinding of duplex DNA by translocating in the 3'-5' direction.</text>
        <dbReference type="EC" id="5.6.2.4"/>
    </reaction>
</comment>
<dbReference type="SMART" id="SM00490">
    <property type="entry name" value="HELICc"/>
    <property type="match status" value="1"/>
</dbReference>
<dbReference type="Gene3D" id="3.40.50.300">
    <property type="entry name" value="P-loop containing nucleotide triphosphate hydrolases"/>
    <property type="match status" value="2"/>
</dbReference>